<evidence type="ECO:0000313" key="9">
    <source>
        <dbReference type="Proteomes" id="UP000694397"/>
    </source>
</evidence>
<evidence type="ECO:0000313" key="8">
    <source>
        <dbReference type="Ensembl" id="ENSSFOP00015026722.2"/>
    </source>
</evidence>
<evidence type="ECO:0000256" key="2">
    <source>
        <dbReference type="ARBA" id="ARBA00022741"/>
    </source>
</evidence>
<evidence type="ECO:0000256" key="1">
    <source>
        <dbReference type="ARBA" id="ARBA00022679"/>
    </source>
</evidence>
<comment type="catalytic activity">
    <reaction evidence="5">
        <text>L-threonyl-[protein] + ATP = O-phospho-L-threonyl-[protein] + ADP + H(+)</text>
        <dbReference type="Rhea" id="RHEA:46608"/>
        <dbReference type="Rhea" id="RHEA-COMP:11060"/>
        <dbReference type="Rhea" id="RHEA-COMP:11605"/>
        <dbReference type="ChEBI" id="CHEBI:15378"/>
        <dbReference type="ChEBI" id="CHEBI:30013"/>
        <dbReference type="ChEBI" id="CHEBI:30616"/>
        <dbReference type="ChEBI" id="CHEBI:61977"/>
        <dbReference type="ChEBI" id="CHEBI:456216"/>
        <dbReference type="EC" id="2.7.11.25"/>
    </reaction>
</comment>
<comment type="catalytic activity">
    <reaction evidence="5">
        <text>L-seryl-[protein] + ATP = O-phospho-L-seryl-[protein] + ADP + H(+)</text>
        <dbReference type="Rhea" id="RHEA:17989"/>
        <dbReference type="Rhea" id="RHEA-COMP:9863"/>
        <dbReference type="Rhea" id="RHEA-COMP:11604"/>
        <dbReference type="ChEBI" id="CHEBI:15378"/>
        <dbReference type="ChEBI" id="CHEBI:29999"/>
        <dbReference type="ChEBI" id="CHEBI:30616"/>
        <dbReference type="ChEBI" id="CHEBI:83421"/>
        <dbReference type="ChEBI" id="CHEBI:456216"/>
        <dbReference type="EC" id="2.7.11.25"/>
    </reaction>
</comment>
<dbReference type="PROSITE" id="PS50011">
    <property type="entry name" value="PROTEIN_KINASE_DOM"/>
    <property type="match status" value="1"/>
</dbReference>
<evidence type="ECO:0000256" key="6">
    <source>
        <dbReference type="SAM" id="MobiDB-lite"/>
    </source>
</evidence>
<evidence type="ECO:0000259" key="7">
    <source>
        <dbReference type="PROSITE" id="PS50011"/>
    </source>
</evidence>
<evidence type="ECO:0000256" key="4">
    <source>
        <dbReference type="ARBA" id="ARBA00022840"/>
    </source>
</evidence>
<keyword evidence="9" id="KW-1185">Reference proteome</keyword>
<comment type="similarity">
    <text evidence="5">Belongs to the protein kinase superfamily. STE Ser/Thr protein kinase family. MAP kinase kinase kinase subfamily.</text>
</comment>
<keyword evidence="1 5" id="KW-0808">Transferase</keyword>
<dbReference type="EC" id="2.7.11.25" evidence="5"/>
<keyword evidence="2 5" id="KW-0547">Nucleotide-binding</keyword>
<proteinExistence type="inferred from homology"/>
<dbReference type="PANTHER" id="PTHR48016">
    <property type="entry name" value="MAP KINASE KINASE KINASE SSK2-RELATED-RELATED"/>
    <property type="match status" value="1"/>
</dbReference>
<dbReference type="GeneTree" id="ENSGT00940000158806"/>
<dbReference type="InterPro" id="IPR050538">
    <property type="entry name" value="MAP_kinase_kinase_kinase"/>
</dbReference>
<evidence type="ECO:0000256" key="3">
    <source>
        <dbReference type="ARBA" id="ARBA00022777"/>
    </source>
</evidence>
<feature type="domain" description="Protein kinase" evidence="7">
    <location>
        <begin position="149"/>
        <end position="403"/>
    </location>
</feature>
<organism evidence="8 9">
    <name type="scientific">Scleropages formosus</name>
    <name type="common">Asian bonytongue</name>
    <name type="synonym">Osteoglossum formosum</name>
    <dbReference type="NCBI Taxonomy" id="113540"/>
    <lineage>
        <taxon>Eukaryota</taxon>
        <taxon>Metazoa</taxon>
        <taxon>Chordata</taxon>
        <taxon>Craniata</taxon>
        <taxon>Vertebrata</taxon>
        <taxon>Euteleostomi</taxon>
        <taxon>Actinopterygii</taxon>
        <taxon>Neopterygii</taxon>
        <taxon>Teleostei</taxon>
        <taxon>Osteoglossocephala</taxon>
        <taxon>Osteoglossomorpha</taxon>
        <taxon>Osteoglossiformes</taxon>
        <taxon>Osteoglossidae</taxon>
        <taxon>Scleropages</taxon>
    </lineage>
</organism>
<dbReference type="Ensembl" id="ENSSFOT00015027023.2">
    <property type="protein sequence ID" value="ENSSFOP00015026722.2"/>
    <property type="gene ID" value="ENSSFOG00015006234.2"/>
</dbReference>
<dbReference type="Pfam" id="PF00069">
    <property type="entry name" value="Pkinase"/>
    <property type="match status" value="1"/>
</dbReference>
<evidence type="ECO:0000256" key="5">
    <source>
        <dbReference type="PIRNR" id="PIRNR038171"/>
    </source>
</evidence>
<reference evidence="8 9" key="1">
    <citation type="submission" date="2019-04" db="EMBL/GenBank/DDBJ databases">
        <authorList>
            <consortium name="Wellcome Sanger Institute Data Sharing"/>
        </authorList>
    </citation>
    <scope>NUCLEOTIDE SEQUENCE [LARGE SCALE GENOMIC DNA]</scope>
</reference>
<feature type="region of interest" description="Disordered" evidence="6">
    <location>
        <begin position="47"/>
        <end position="71"/>
    </location>
</feature>
<name>A0A8C9S5X2_SCLFO</name>
<keyword evidence="3 5" id="KW-0418">Kinase</keyword>
<reference evidence="8" key="3">
    <citation type="submission" date="2025-09" db="UniProtKB">
        <authorList>
            <consortium name="Ensembl"/>
        </authorList>
    </citation>
    <scope>IDENTIFICATION</scope>
</reference>
<dbReference type="GO" id="GO:0004709">
    <property type="term" value="F:MAP kinase kinase kinase activity"/>
    <property type="evidence" value="ECO:0007669"/>
    <property type="project" value="UniProtKB-EC"/>
</dbReference>
<dbReference type="InterPro" id="IPR011009">
    <property type="entry name" value="Kinase-like_dom_sf"/>
</dbReference>
<feature type="compositionally biased region" description="Polar residues" evidence="6">
    <location>
        <begin position="59"/>
        <end position="71"/>
    </location>
</feature>
<dbReference type="OrthoDB" id="8693905at2759"/>
<dbReference type="InterPro" id="IPR000719">
    <property type="entry name" value="Prot_kinase_dom"/>
</dbReference>
<gene>
    <name evidence="8" type="primary">MAP3K8</name>
    <name evidence="8" type="synonym">LOC108937580</name>
</gene>
<sequence>MESPPQPPPLTASQGPAAGAATGEMDLLLSPVDTEIINVVDTCHPLGEQGASREERLSQGDTVDQGETQNLGGRKPVAGIQWMDGVTYGTVFDLLYFVNLISNGQTESLAHLARETGVLLNKADLVPKEGRYRINSDVFLFPWKPTFRNPWRGHVPKGTFGRVHLAQDTETGKRMACKLIPLKDFRSSEVEIQARLRHTNVAQLYGAVLWNGTVHLFMEAAEGGSVQEKLDTWGPMRETEIIWITKQILGALDYLHCRRVIHHDTKPSNIVLMSSKAVLVDFGLSVQMSGDIFYPKDFRGTEMYMSPEVVVCRGHNTKADIYSLGATIIHMQTGYPPWVRRYPRPAYPSYLYIIHKQAPPLEDIADDCSPAMRSFLQLALERHPGQRGTAKRLLRDKALHPLREQHPRCWSLDSVLGEGSRHPGQQRSQLCDTLKGTDHYNQLTEDEDSLFAELDSLGDDYAPLRTPPASGYG</sequence>
<dbReference type="Gene3D" id="3.30.200.20">
    <property type="entry name" value="Phosphorylase Kinase, domain 1"/>
    <property type="match status" value="1"/>
</dbReference>
<keyword evidence="5" id="KW-0723">Serine/threonine-protein kinase</keyword>
<dbReference type="Gene3D" id="1.10.510.10">
    <property type="entry name" value="Transferase(Phosphotransferase) domain 1"/>
    <property type="match status" value="1"/>
</dbReference>
<dbReference type="SUPFAM" id="SSF56112">
    <property type="entry name" value="Protein kinase-like (PK-like)"/>
    <property type="match status" value="1"/>
</dbReference>
<reference evidence="8" key="2">
    <citation type="submission" date="2025-08" db="UniProtKB">
        <authorList>
            <consortium name="Ensembl"/>
        </authorList>
    </citation>
    <scope>IDENTIFICATION</scope>
</reference>
<keyword evidence="4 5" id="KW-0067">ATP-binding</keyword>
<comment type="cofactor">
    <cofactor evidence="5">
        <name>Mg(2+)</name>
        <dbReference type="ChEBI" id="CHEBI:18420"/>
    </cofactor>
</comment>
<protein>
    <recommendedName>
        <fullName evidence="5">Mitogen-activated protein kinase kinase kinase 8</fullName>
        <ecNumber evidence="5">2.7.11.25</ecNumber>
    </recommendedName>
</protein>
<dbReference type="GO" id="GO:0005524">
    <property type="term" value="F:ATP binding"/>
    <property type="evidence" value="ECO:0007669"/>
    <property type="project" value="UniProtKB-KW"/>
</dbReference>
<dbReference type="PANTHER" id="PTHR48016:SF31">
    <property type="entry name" value="MITOGEN-ACTIVATED PROTEIN KINASE KINASE KINASE 8"/>
    <property type="match status" value="1"/>
</dbReference>
<accession>A0A8C9S5X2</accession>
<dbReference type="Proteomes" id="UP000694397">
    <property type="component" value="Chromosome 7"/>
</dbReference>
<dbReference type="AlphaFoldDB" id="A0A8C9S5X2"/>